<evidence type="ECO:0000313" key="2">
    <source>
        <dbReference type="EMBL" id="KAK3366444.1"/>
    </source>
</evidence>
<evidence type="ECO:0000313" key="3">
    <source>
        <dbReference type="Proteomes" id="UP001285441"/>
    </source>
</evidence>
<name>A0AAE0JY07_9PEZI</name>
<accession>A0AAE0JY07</accession>
<evidence type="ECO:0000256" key="1">
    <source>
        <dbReference type="SAM" id="MobiDB-lite"/>
    </source>
</evidence>
<proteinExistence type="predicted"/>
<feature type="compositionally biased region" description="Polar residues" evidence="1">
    <location>
        <begin position="215"/>
        <end position="237"/>
    </location>
</feature>
<feature type="compositionally biased region" description="Basic and acidic residues" evidence="1">
    <location>
        <begin position="318"/>
        <end position="336"/>
    </location>
</feature>
<dbReference type="Proteomes" id="UP001285441">
    <property type="component" value="Unassembled WGS sequence"/>
</dbReference>
<feature type="region of interest" description="Disordered" evidence="1">
    <location>
        <begin position="310"/>
        <end position="384"/>
    </location>
</feature>
<feature type="region of interest" description="Disordered" evidence="1">
    <location>
        <begin position="156"/>
        <end position="200"/>
    </location>
</feature>
<keyword evidence="3" id="KW-1185">Reference proteome</keyword>
<reference evidence="2" key="2">
    <citation type="submission" date="2023-06" db="EMBL/GenBank/DDBJ databases">
        <authorList>
            <consortium name="Lawrence Berkeley National Laboratory"/>
            <person name="Haridas S."/>
            <person name="Hensen N."/>
            <person name="Bonometti L."/>
            <person name="Westerberg I."/>
            <person name="Brannstrom I.O."/>
            <person name="Guillou S."/>
            <person name="Cros-Aarteil S."/>
            <person name="Calhoun S."/>
            <person name="Kuo A."/>
            <person name="Mondo S."/>
            <person name="Pangilinan J."/>
            <person name="Riley R."/>
            <person name="LaButti K."/>
            <person name="Andreopoulos B."/>
            <person name="Lipzen A."/>
            <person name="Chen C."/>
            <person name="Yanf M."/>
            <person name="Daum C."/>
            <person name="Ng V."/>
            <person name="Clum A."/>
            <person name="Steindorff A."/>
            <person name="Ohm R."/>
            <person name="Martin F."/>
            <person name="Silar P."/>
            <person name="Natvig D."/>
            <person name="Lalanne C."/>
            <person name="Gautier V."/>
            <person name="Ament-velasquez S.L."/>
            <person name="Kruys A."/>
            <person name="Hutchinson M.I."/>
            <person name="Powell A.J."/>
            <person name="Barry K."/>
            <person name="Miller A.N."/>
            <person name="Grigoriev I.V."/>
            <person name="Debuchy R."/>
            <person name="Gladieux P."/>
            <person name="Thoren M.H."/>
            <person name="Johannesson H."/>
        </authorList>
    </citation>
    <scope>NUCLEOTIDE SEQUENCE</scope>
    <source>
        <strain evidence="2">CBS 232.78</strain>
    </source>
</reference>
<feature type="compositionally biased region" description="Polar residues" evidence="1">
    <location>
        <begin position="337"/>
        <end position="353"/>
    </location>
</feature>
<comment type="caution">
    <text evidence="2">The sequence shown here is derived from an EMBL/GenBank/DDBJ whole genome shotgun (WGS) entry which is preliminary data.</text>
</comment>
<gene>
    <name evidence="2" type="ORF">B0H63DRAFT_456146</name>
</gene>
<protein>
    <submittedName>
        <fullName evidence="2">Uncharacterized protein</fullName>
    </submittedName>
</protein>
<feature type="region of interest" description="Disordered" evidence="1">
    <location>
        <begin position="212"/>
        <end position="242"/>
    </location>
</feature>
<sequence>MRDESAGVMIELEANVNAFRQFFQIHSSSRIIFSCHYKAGASSYRAHARQAGYKHVHGGSAASFCFGVVNGVPQNGHHYTRRHIICRIRACVSRIFDSSAFPEFLEQSASSREPYAQGRRLLYISSLPLPNCRGPASWTTRSFSTSSRTLDCSMVSTVANTPRPPPAPSTGSRLRPSHPDGPTTQDDWSGGTKGKQPRLQDLTNQEDDAAATPYRAQTPNGNKQAYGFNQSNNQFDQPSPPFGRVIRSKSALPSSDTFEPAQEHHEAPDTQFAMLAANSIEETSPLRTKFPSHNKLMSYVYADHLKRAWPGRQRKDRSRSPIDEHPPPVEPDRSTFESDSTPTAFHGDTSNPMDLSHVIEPQAKDVDPMMSTRRRNRHGLEDRA</sequence>
<organism evidence="2 3">
    <name type="scientific">Podospora didyma</name>
    <dbReference type="NCBI Taxonomy" id="330526"/>
    <lineage>
        <taxon>Eukaryota</taxon>
        <taxon>Fungi</taxon>
        <taxon>Dikarya</taxon>
        <taxon>Ascomycota</taxon>
        <taxon>Pezizomycotina</taxon>
        <taxon>Sordariomycetes</taxon>
        <taxon>Sordariomycetidae</taxon>
        <taxon>Sordariales</taxon>
        <taxon>Podosporaceae</taxon>
        <taxon>Podospora</taxon>
    </lineage>
</organism>
<dbReference type="AlphaFoldDB" id="A0AAE0JY07"/>
<reference evidence="2" key="1">
    <citation type="journal article" date="2023" name="Mol. Phylogenet. Evol.">
        <title>Genome-scale phylogeny and comparative genomics of the fungal order Sordariales.</title>
        <authorList>
            <person name="Hensen N."/>
            <person name="Bonometti L."/>
            <person name="Westerberg I."/>
            <person name="Brannstrom I.O."/>
            <person name="Guillou S."/>
            <person name="Cros-Aarteil S."/>
            <person name="Calhoun S."/>
            <person name="Haridas S."/>
            <person name="Kuo A."/>
            <person name="Mondo S."/>
            <person name="Pangilinan J."/>
            <person name="Riley R."/>
            <person name="LaButti K."/>
            <person name="Andreopoulos B."/>
            <person name="Lipzen A."/>
            <person name="Chen C."/>
            <person name="Yan M."/>
            <person name="Daum C."/>
            <person name="Ng V."/>
            <person name="Clum A."/>
            <person name="Steindorff A."/>
            <person name="Ohm R.A."/>
            <person name="Martin F."/>
            <person name="Silar P."/>
            <person name="Natvig D.O."/>
            <person name="Lalanne C."/>
            <person name="Gautier V."/>
            <person name="Ament-Velasquez S.L."/>
            <person name="Kruys A."/>
            <person name="Hutchinson M.I."/>
            <person name="Powell A.J."/>
            <person name="Barry K."/>
            <person name="Miller A.N."/>
            <person name="Grigoriev I.V."/>
            <person name="Debuchy R."/>
            <person name="Gladieux P."/>
            <person name="Hiltunen Thoren M."/>
            <person name="Johannesson H."/>
        </authorList>
    </citation>
    <scope>NUCLEOTIDE SEQUENCE</scope>
    <source>
        <strain evidence="2">CBS 232.78</strain>
    </source>
</reference>
<dbReference type="EMBL" id="JAULSW010000012">
    <property type="protein sequence ID" value="KAK3366444.1"/>
    <property type="molecule type" value="Genomic_DNA"/>
</dbReference>